<dbReference type="Proteomes" id="UP000275408">
    <property type="component" value="Unassembled WGS sequence"/>
</dbReference>
<protein>
    <submittedName>
        <fullName evidence="1">Uncharacterized protein</fullName>
    </submittedName>
</protein>
<keyword evidence="2" id="KW-1185">Reference proteome</keyword>
<gene>
    <name evidence="1" type="ORF">pdam_00026062</name>
</gene>
<evidence type="ECO:0000313" key="1">
    <source>
        <dbReference type="EMBL" id="RMX58880.1"/>
    </source>
</evidence>
<organism evidence="1 2">
    <name type="scientific">Pocillopora damicornis</name>
    <name type="common">Cauliflower coral</name>
    <name type="synonym">Millepora damicornis</name>
    <dbReference type="NCBI Taxonomy" id="46731"/>
    <lineage>
        <taxon>Eukaryota</taxon>
        <taxon>Metazoa</taxon>
        <taxon>Cnidaria</taxon>
        <taxon>Anthozoa</taxon>
        <taxon>Hexacorallia</taxon>
        <taxon>Scleractinia</taxon>
        <taxon>Astrocoeniina</taxon>
        <taxon>Pocilloporidae</taxon>
        <taxon>Pocillopora</taxon>
    </lineage>
</organism>
<feature type="non-terminal residue" evidence="1">
    <location>
        <position position="1"/>
    </location>
</feature>
<feature type="non-terminal residue" evidence="1">
    <location>
        <position position="159"/>
    </location>
</feature>
<dbReference type="AlphaFoldDB" id="A0A3M6UZ31"/>
<accession>A0A3M6UZ31</accession>
<comment type="caution">
    <text evidence="1">The sequence shown here is derived from an EMBL/GenBank/DDBJ whole genome shotgun (WGS) entry which is preliminary data.</text>
</comment>
<reference evidence="1 2" key="1">
    <citation type="journal article" date="2018" name="Sci. Rep.">
        <title>Comparative analysis of the Pocillopora damicornis genome highlights role of immune system in coral evolution.</title>
        <authorList>
            <person name="Cunning R."/>
            <person name="Bay R.A."/>
            <person name="Gillette P."/>
            <person name="Baker A.C."/>
            <person name="Traylor-Knowles N."/>
        </authorList>
    </citation>
    <scope>NUCLEOTIDE SEQUENCE [LARGE SCALE GENOMIC DNA]</scope>
    <source>
        <strain evidence="1">RSMAS</strain>
        <tissue evidence="1">Whole animal</tissue>
    </source>
</reference>
<dbReference type="EMBL" id="RCHS01000429">
    <property type="protein sequence ID" value="RMX58880.1"/>
    <property type="molecule type" value="Genomic_DNA"/>
</dbReference>
<evidence type="ECO:0000313" key="2">
    <source>
        <dbReference type="Proteomes" id="UP000275408"/>
    </source>
</evidence>
<sequence>EKLFIPSENSLEDGKESFHGQLAREIKKKLWSGRREDPDINIDLNVDQDVFMEGLGSVLPGVLQKGKMVYQLESNRVLDSYLGLTWDERILNVAEDFAYVIPGTIKYWLGQRSPIIEYKLIGEQYARTQVEKLLFSSLMNKSIKTPEILRKRCNVSMVH</sequence>
<name>A0A3M6UZ31_POCDA</name>
<proteinExistence type="predicted"/>